<dbReference type="Proteomes" id="UP000256328">
    <property type="component" value="Unassembled WGS sequence"/>
</dbReference>
<dbReference type="OrthoDB" id="509124at2759"/>
<dbReference type="CDD" id="cd07822">
    <property type="entry name" value="SRPBCC_4"/>
    <property type="match status" value="1"/>
</dbReference>
<protein>
    <submittedName>
        <fullName evidence="1">Uncharacterized protein</fullName>
    </submittedName>
</protein>
<dbReference type="PANTHER" id="PTHR36166">
    <property type="entry name" value="CHROMOSOME 9, WHOLE GENOME SHOTGUN SEQUENCE"/>
    <property type="match status" value="1"/>
</dbReference>
<reference evidence="1 2" key="1">
    <citation type="journal article" date="2018" name="IMA Fungus">
        <title>IMA Genome-F 9: Draft genome sequence of Annulohypoxylon stygium, Aspergillus mulundensis, Berkeleyomyces basicola (syn. Thielaviopsis basicola), Ceratocystis smalleyi, two Cercospora beticola strains, Coleophoma cylindrospora, Fusarium fracticaudum, Phialophora cf. hyalina, and Morchella septimelata.</title>
        <authorList>
            <person name="Wingfield B.D."/>
            <person name="Bills G.F."/>
            <person name="Dong Y."/>
            <person name="Huang W."/>
            <person name="Nel W.J."/>
            <person name="Swalarsk-Parry B.S."/>
            <person name="Vaghefi N."/>
            <person name="Wilken P.M."/>
            <person name="An Z."/>
            <person name="de Beer Z.W."/>
            <person name="De Vos L."/>
            <person name="Chen L."/>
            <person name="Duong T.A."/>
            <person name="Gao Y."/>
            <person name="Hammerbacher A."/>
            <person name="Kikkert J.R."/>
            <person name="Li Y."/>
            <person name="Li H."/>
            <person name="Li K."/>
            <person name="Li Q."/>
            <person name="Liu X."/>
            <person name="Ma X."/>
            <person name="Naidoo K."/>
            <person name="Pethybridge S.J."/>
            <person name="Sun J."/>
            <person name="Steenkamp E.T."/>
            <person name="van der Nest M.A."/>
            <person name="van Wyk S."/>
            <person name="Wingfield M.J."/>
            <person name="Xiong C."/>
            <person name="Yue Q."/>
            <person name="Zhang X."/>
        </authorList>
    </citation>
    <scope>NUCLEOTIDE SEQUENCE [LARGE SCALE GENOMIC DNA]</scope>
    <source>
        <strain evidence="1 2">BP5796</strain>
    </source>
</reference>
<dbReference type="PANTHER" id="PTHR36166:SF1">
    <property type="entry name" value="SRPBCC DOMAIN-CONTAINING PROTEIN"/>
    <property type="match status" value="1"/>
</dbReference>
<dbReference type="SUPFAM" id="SSF55961">
    <property type="entry name" value="Bet v1-like"/>
    <property type="match status" value="1"/>
</dbReference>
<name>A0A3D8Q9M2_9HELO</name>
<dbReference type="EMBL" id="PDLN01000021">
    <property type="protein sequence ID" value="RDW58481.1"/>
    <property type="molecule type" value="Genomic_DNA"/>
</dbReference>
<proteinExistence type="predicted"/>
<dbReference type="AlphaFoldDB" id="A0A3D8Q9M2"/>
<keyword evidence="2" id="KW-1185">Reference proteome</keyword>
<evidence type="ECO:0000313" key="2">
    <source>
        <dbReference type="Proteomes" id="UP000256328"/>
    </source>
</evidence>
<organism evidence="1 2">
    <name type="scientific">Coleophoma crateriformis</name>
    <dbReference type="NCBI Taxonomy" id="565419"/>
    <lineage>
        <taxon>Eukaryota</taxon>
        <taxon>Fungi</taxon>
        <taxon>Dikarya</taxon>
        <taxon>Ascomycota</taxon>
        <taxon>Pezizomycotina</taxon>
        <taxon>Leotiomycetes</taxon>
        <taxon>Helotiales</taxon>
        <taxon>Dermateaceae</taxon>
        <taxon>Coleophoma</taxon>
    </lineage>
</organism>
<gene>
    <name evidence="1" type="ORF">BP5796_12411</name>
</gene>
<dbReference type="Gene3D" id="3.30.530.20">
    <property type="match status" value="1"/>
</dbReference>
<evidence type="ECO:0000313" key="1">
    <source>
        <dbReference type="EMBL" id="RDW58481.1"/>
    </source>
</evidence>
<sequence length="152" mass="16762">MPERTLTTKIEIAAPVAEFLQFEKLPEYHPNGFFKSIRTATPNAPIEAGTKMHVVIEVGTLEPIILENSPTTFSWGGKGLLGTFNGNHAFHFTESTTTKGATTFIQEEQFSGLLAVTMGEGVIVKMIGLKEKTRKGFETFNRDLKTWVEGGK</sequence>
<accession>A0A3D8Q9M2</accession>
<comment type="caution">
    <text evidence="1">The sequence shown here is derived from an EMBL/GenBank/DDBJ whole genome shotgun (WGS) entry which is preliminary data.</text>
</comment>
<dbReference type="InterPro" id="IPR023393">
    <property type="entry name" value="START-like_dom_sf"/>
</dbReference>